<accession>A0ABT5LYL8</accession>
<evidence type="ECO:0000313" key="1">
    <source>
        <dbReference type="EMBL" id="MDC9598851.1"/>
    </source>
</evidence>
<evidence type="ECO:0000313" key="2">
    <source>
        <dbReference type="Proteomes" id="UP001220225"/>
    </source>
</evidence>
<dbReference type="Proteomes" id="UP001220225">
    <property type="component" value="Unassembled WGS sequence"/>
</dbReference>
<name>A0ABT5LYL8_9GAMM</name>
<protein>
    <submittedName>
        <fullName evidence="1">Uncharacterized protein</fullName>
    </submittedName>
</protein>
<sequence>MPINPQDPFRTSTPLVRSDRRVFRAQTVTTHSQAHTLSANILDVYLDYLIGCRFLSADKIGRLTIKAKFADLAYGSINLSNINRYLYLLGFTQEPTFEGVKYVQTRYPNVHSLPDYEKNVLPAIKQAWLANSPY</sequence>
<proteinExistence type="predicted"/>
<gene>
    <name evidence="1" type="ORF">PSI14_18935</name>
</gene>
<comment type="caution">
    <text evidence="1">The sequence shown here is derived from an EMBL/GenBank/DDBJ whole genome shotgun (WGS) entry which is preliminary data.</text>
</comment>
<dbReference type="EMBL" id="JAQRFN010000045">
    <property type="protein sequence ID" value="MDC9598851.1"/>
    <property type="molecule type" value="Genomic_DNA"/>
</dbReference>
<organism evidence="1 2">
    <name type="scientific">Xenorhabdus anantnagensis</name>
    <dbReference type="NCBI Taxonomy" id="3025875"/>
    <lineage>
        <taxon>Bacteria</taxon>
        <taxon>Pseudomonadati</taxon>
        <taxon>Pseudomonadota</taxon>
        <taxon>Gammaproteobacteria</taxon>
        <taxon>Enterobacterales</taxon>
        <taxon>Morganellaceae</taxon>
        <taxon>Xenorhabdus</taxon>
    </lineage>
</organism>
<keyword evidence="2" id="KW-1185">Reference proteome</keyword>
<dbReference type="RefSeq" id="WP_273577542.1">
    <property type="nucleotide sequence ID" value="NZ_JAQRFN010000045.1"/>
</dbReference>
<reference evidence="1 2" key="1">
    <citation type="submission" date="2023-02" db="EMBL/GenBank/DDBJ databases">
        <title>Entomopathogenic bacteria.</title>
        <authorList>
            <person name="Machado R.A."/>
        </authorList>
    </citation>
    <scope>NUCLEOTIDE SEQUENCE [LARGE SCALE GENOMIC DNA]</scope>
    <source>
        <strain evidence="1 2">XENO-2</strain>
    </source>
</reference>